<evidence type="ECO:0000259" key="2">
    <source>
        <dbReference type="Pfam" id="PF25984"/>
    </source>
</evidence>
<dbReference type="Gene3D" id="2.40.50.100">
    <property type="match status" value="1"/>
</dbReference>
<dbReference type="Proteomes" id="UP000011701">
    <property type="component" value="Chromosome"/>
</dbReference>
<keyword evidence="1" id="KW-0812">Transmembrane</keyword>
<dbReference type="EMBL" id="AGDY01000004">
    <property type="protein sequence ID" value="EMB23554.1"/>
    <property type="molecule type" value="Genomic_DNA"/>
</dbReference>
<dbReference type="SUPFAM" id="SSF111369">
    <property type="entry name" value="HlyD-like secretion proteins"/>
    <property type="match status" value="1"/>
</dbReference>
<dbReference type="GO" id="GO:1990281">
    <property type="term" value="C:efflux pump complex"/>
    <property type="evidence" value="ECO:0007669"/>
    <property type="project" value="TreeGrafter"/>
</dbReference>
<dbReference type="RefSeq" id="WP_002691084.1">
    <property type="nucleotide sequence ID" value="NZ_CM001797.1"/>
</dbReference>
<comment type="caution">
    <text evidence="3">The sequence shown here is derived from an EMBL/GenBank/DDBJ whole genome shotgun (WGS) entry which is preliminary data.</text>
</comment>
<name>A0A0F6MQG7_TREDN</name>
<proteinExistence type="predicted"/>
<evidence type="ECO:0000256" key="1">
    <source>
        <dbReference type="SAM" id="Phobius"/>
    </source>
</evidence>
<dbReference type="Pfam" id="PF25984">
    <property type="entry name" value="BSH_YknX"/>
    <property type="match status" value="1"/>
</dbReference>
<gene>
    <name evidence="3" type="ORF">HMPREF9723_00692</name>
</gene>
<keyword evidence="1" id="KW-1133">Transmembrane helix</keyword>
<evidence type="ECO:0000313" key="3">
    <source>
        <dbReference type="EMBL" id="EMB23554.1"/>
    </source>
</evidence>
<reference evidence="3" key="1">
    <citation type="submission" date="2012-01" db="EMBL/GenBank/DDBJ databases">
        <title>The Genome Sequence of Treponema denticola OTK.</title>
        <authorList>
            <consortium name="The Broad Institute Genome Sequencing Platform"/>
            <person name="Earl A."/>
            <person name="Ward D."/>
            <person name="Feldgarden M."/>
            <person name="Gevers D."/>
            <person name="Blanton J.M."/>
            <person name="Fenno C.J."/>
            <person name="Baranova O.V."/>
            <person name="Mathney J."/>
            <person name="Dewhirst F.E."/>
            <person name="Izard J."/>
            <person name="Young S.K."/>
            <person name="Zeng Q."/>
            <person name="Gargeya S."/>
            <person name="Fitzgerald M."/>
            <person name="Haas B."/>
            <person name="Abouelleil A."/>
            <person name="Alvarado L."/>
            <person name="Arachchi H.M."/>
            <person name="Berlin A."/>
            <person name="Chapman S.B."/>
            <person name="Gearin G."/>
            <person name="Goldberg J."/>
            <person name="Griggs A."/>
            <person name="Gujja S."/>
            <person name="Hansen M."/>
            <person name="Heiman D."/>
            <person name="Howarth C."/>
            <person name="Larimer J."/>
            <person name="Lui A."/>
            <person name="MacDonald P.J.P."/>
            <person name="McCowen C."/>
            <person name="Montmayeur A."/>
            <person name="Murphy C."/>
            <person name="Neiman D."/>
            <person name="Pearson M."/>
            <person name="Priest M."/>
            <person name="Roberts A."/>
            <person name="Saif S."/>
            <person name="Shea T."/>
            <person name="Sisk P."/>
            <person name="Stolte C."/>
            <person name="Sykes S."/>
            <person name="Wortman J."/>
            <person name="Nusbaum C."/>
            <person name="Birren B."/>
        </authorList>
    </citation>
    <scope>NUCLEOTIDE SEQUENCE [LARGE SCALE GENOMIC DNA]</scope>
    <source>
        <strain evidence="3">OTK</strain>
    </source>
</reference>
<dbReference type="AlphaFoldDB" id="A0A0F6MQG7"/>
<dbReference type="Gene3D" id="2.40.30.170">
    <property type="match status" value="1"/>
</dbReference>
<sequence>MQDTKQKNKNKKIILMVAAAIIILLIVWILFLPKKGTEEISQTVTVTKEVIQDVIQVSGYIQPAQQQNLQSPGEGLIKKVAVKEGDIVKKGDLIFALDNTYQAFQVAKQEFLIEKEKLQGYSKNLELMKLELESLKRSLRDRSVYAKFDGIVVSFDLTEGSYVMPKDNFGVIIDRSFFKSTVDVSEGDVPRLKVGQKVLLSFQALGDEKVEGRVTYHSSIAKSGSQRGATVIETKIVVDKLPENVLPGYSFSGNIIAGEDEEVLLLDQTALSYDKGEPYVERLLENGKLERVNVEVEAYTQGTVKVLSGLKEGDTLRVKPPKW</sequence>
<feature type="domain" description="YknX-like barrel-sandwich hybrid" evidence="2">
    <location>
        <begin position="70"/>
        <end position="157"/>
    </location>
</feature>
<dbReference type="HOGENOM" id="CLU_018816_14_2_12"/>
<feature type="transmembrane region" description="Helical" evidence="1">
    <location>
        <begin position="12"/>
        <end position="31"/>
    </location>
</feature>
<organism evidence="3">
    <name type="scientific">Treponema denticola OTK</name>
    <dbReference type="NCBI Taxonomy" id="999434"/>
    <lineage>
        <taxon>Bacteria</taxon>
        <taxon>Pseudomonadati</taxon>
        <taxon>Spirochaetota</taxon>
        <taxon>Spirochaetia</taxon>
        <taxon>Spirochaetales</taxon>
        <taxon>Treponemataceae</taxon>
        <taxon>Treponema</taxon>
    </lineage>
</organism>
<protein>
    <submittedName>
        <fullName evidence="3">Efflux transporter, RND family, MFP subunit</fullName>
    </submittedName>
</protein>
<dbReference type="Gene3D" id="2.40.420.20">
    <property type="match status" value="1"/>
</dbReference>
<dbReference type="PATRIC" id="fig|999434.4.peg.721"/>
<dbReference type="InterPro" id="IPR058639">
    <property type="entry name" value="BSH_YknX-like"/>
</dbReference>
<accession>A0A0F6MQG7</accession>
<keyword evidence="1" id="KW-0472">Membrane</keyword>
<dbReference type="GO" id="GO:0015562">
    <property type="term" value="F:efflux transmembrane transporter activity"/>
    <property type="evidence" value="ECO:0007669"/>
    <property type="project" value="TreeGrafter"/>
</dbReference>
<dbReference type="PANTHER" id="PTHR30469">
    <property type="entry name" value="MULTIDRUG RESISTANCE PROTEIN MDTA"/>
    <property type="match status" value="1"/>
</dbReference>